<protein>
    <submittedName>
        <fullName evidence="3">Uncharacterized protein LOC108675588</fullName>
    </submittedName>
</protein>
<name>A0A8B7NZ97_HYAAZ</name>
<feature type="compositionally biased region" description="Polar residues" evidence="1">
    <location>
        <begin position="1"/>
        <end position="15"/>
    </location>
</feature>
<feature type="region of interest" description="Disordered" evidence="1">
    <location>
        <begin position="1"/>
        <end position="26"/>
    </location>
</feature>
<evidence type="ECO:0000313" key="2">
    <source>
        <dbReference type="Proteomes" id="UP000694843"/>
    </source>
</evidence>
<reference evidence="3" key="1">
    <citation type="submission" date="2025-08" db="UniProtKB">
        <authorList>
            <consortium name="RefSeq"/>
        </authorList>
    </citation>
    <scope>IDENTIFICATION</scope>
    <source>
        <tissue evidence="3">Whole organism</tissue>
    </source>
</reference>
<evidence type="ECO:0000256" key="1">
    <source>
        <dbReference type="SAM" id="MobiDB-lite"/>
    </source>
</evidence>
<organism evidence="2 3">
    <name type="scientific">Hyalella azteca</name>
    <name type="common">Amphipod</name>
    <dbReference type="NCBI Taxonomy" id="294128"/>
    <lineage>
        <taxon>Eukaryota</taxon>
        <taxon>Metazoa</taxon>
        <taxon>Ecdysozoa</taxon>
        <taxon>Arthropoda</taxon>
        <taxon>Crustacea</taxon>
        <taxon>Multicrustacea</taxon>
        <taxon>Malacostraca</taxon>
        <taxon>Eumalacostraca</taxon>
        <taxon>Peracarida</taxon>
        <taxon>Amphipoda</taxon>
        <taxon>Senticaudata</taxon>
        <taxon>Talitrida</taxon>
        <taxon>Talitroidea</taxon>
        <taxon>Hyalellidae</taxon>
        <taxon>Hyalella</taxon>
    </lineage>
</organism>
<proteinExistence type="predicted"/>
<dbReference type="KEGG" id="hazt:108675588"/>
<dbReference type="GeneID" id="108675588"/>
<evidence type="ECO:0000313" key="3">
    <source>
        <dbReference type="RefSeq" id="XP_018019098.2"/>
    </source>
</evidence>
<dbReference type="RefSeq" id="XP_018019098.2">
    <property type="nucleotide sequence ID" value="XM_018163609.2"/>
</dbReference>
<dbReference type="AlphaFoldDB" id="A0A8B7NZ97"/>
<keyword evidence="2" id="KW-1185">Reference proteome</keyword>
<sequence length="111" mass="11945">MVPITLEQSLTQASPGDSKVKSEALENVDPPPVLKVSAIYIKEELEDGNEEVYIKEEPFLYGNESCSTAPLSPAPVYSSCVPCKTEAQVEANSALPKSSQNIFALSTNQVN</sequence>
<dbReference type="Proteomes" id="UP000694843">
    <property type="component" value="Unplaced"/>
</dbReference>
<gene>
    <name evidence="3" type="primary">LOC108675588</name>
</gene>
<accession>A0A8B7NZ97</accession>